<gene>
    <name evidence="2" type="ORF">LCGC14_2458620</name>
</gene>
<dbReference type="PANTHER" id="PTHR11635">
    <property type="entry name" value="CAMP-DEPENDENT PROTEIN KINASE REGULATORY CHAIN"/>
    <property type="match status" value="1"/>
</dbReference>
<dbReference type="PRINTS" id="PR00103">
    <property type="entry name" value="CAMPKINASE"/>
</dbReference>
<dbReference type="GO" id="GO:0005952">
    <property type="term" value="C:cAMP-dependent protein kinase complex"/>
    <property type="evidence" value="ECO:0007669"/>
    <property type="project" value="InterPro"/>
</dbReference>
<comment type="caution">
    <text evidence="2">The sequence shown here is derived from an EMBL/GenBank/DDBJ whole genome shotgun (WGS) entry which is preliminary data.</text>
</comment>
<dbReference type="InterPro" id="IPR014710">
    <property type="entry name" value="RmlC-like_jellyroll"/>
</dbReference>
<dbReference type="AlphaFoldDB" id="A0A0F9E7U1"/>
<dbReference type="InterPro" id="IPR018490">
    <property type="entry name" value="cNMP-bd_dom_sf"/>
</dbReference>
<dbReference type="GO" id="GO:0005829">
    <property type="term" value="C:cytosol"/>
    <property type="evidence" value="ECO:0007669"/>
    <property type="project" value="TreeGrafter"/>
</dbReference>
<dbReference type="PROSITE" id="PS50042">
    <property type="entry name" value="CNMP_BINDING_3"/>
    <property type="match status" value="1"/>
</dbReference>
<dbReference type="SUPFAM" id="SSF51206">
    <property type="entry name" value="cAMP-binding domain-like"/>
    <property type="match status" value="1"/>
</dbReference>
<accession>A0A0F9E7U1</accession>
<dbReference type="PANTHER" id="PTHR11635:SF152">
    <property type="entry name" value="CAMP-DEPENDENT PROTEIN KINASE TYPE I REGULATORY SUBUNIT-RELATED"/>
    <property type="match status" value="1"/>
</dbReference>
<dbReference type="Pfam" id="PF00027">
    <property type="entry name" value="cNMP_binding"/>
    <property type="match status" value="1"/>
</dbReference>
<proteinExistence type="predicted"/>
<dbReference type="InterPro" id="IPR050503">
    <property type="entry name" value="cAMP-dep_PK_reg_su-like"/>
</dbReference>
<name>A0A0F9E7U1_9ZZZZ</name>
<protein>
    <recommendedName>
        <fullName evidence="1">Cyclic nucleotide-binding domain-containing protein</fullName>
    </recommendedName>
</protein>
<evidence type="ECO:0000313" key="2">
    <source>
        <dbReference type="EMBL" id="KKL20123.1"/>
    </source>
</evidence>
<dbReference type="PROSITE" id="PS00889">
    <property type="entry name" value="CNMP_BINDING_2"/>
    <property type="match status" value="1"/>
</dbReference>
<sequence>MFLRRRSDKVDVLKKVPLFSGLSRRHLDLIAKHADEVKLDAGKVLARQGEHGLEFLLIVDGRAGVERNGKVVARLGAGNFFGEMSLIDGKPRTATVIAETPIVLLVIHRRVFGHLLDTVPGLQRKVLLTLCERLREADAALASVN</sequence>
<evidence type="ECO:0000259" key="1">
    <source>
        <dbReference type="PROSITE" id="PS50042"/>
    </source>
</evidence>
<feature type="domain" description="Cyclic nucleotide-binding" evidence="1">
    <location>
        <begin position="18"/>
        <end position="133"/>
    </location>
</feature>
<dbReference type="EMBL" id="LAZR01038221">
    <property type="protein sequence ID" value="KKL20123.1"/>
    <property type="molecule type" value="Genomic_DNA"/>
</dbReference>
<dbReference type="InterPro" id="IPR000595">
    <property type="entry name" value="cNMP-bd_dom"/>
</dbReference>
<dbReference type="SMART" id="SM00100">
    <property type="entry name" value="cNMP"/>
    <property type="match status" value="1"/>
</dbReference>
<dbReference type="InterPro" id="IPR018488">
    <property type="entry name" value="cNMP-bd_CS"/>
</dbReference>
<reference evidence="2" key="1">
    <citation type="journal article" date="2015" name="Nature">
        <title>Complex archaea that bridge the gap between prokaryotes and eukaryotes.</title>
        <authorList>
            <person name="Spang A."/>
            <person name="Saw J.H."/>
            <person name="Jorgensen S.L."/>
            <person name="Zaremba-Niedzwiedzka K."/>
            <person name="Martijn J."/>
            <person name="Lind A.E."/>
            <person name="van Eijk R."/>
            <person name="Schleper C."/>
            <person name="Guy L."/>
            <person name="Ettema T.J."/>
        </authorList>
    </citation>
    <scope>NUCLEOTIDE SEQUENCE</scope>
</reference>
<organism evidence="2">
    <name type="scientific">marine sediment metagenome</name>
    <dbReference type="NCBI Taxonomy" id="412755"/>
    <lineage>
        <taxon>unclassified sequences</taxon>
        <taxon>metagenomes</taxon>
        <taxon>ecological metagenomes</taxon>
    </lineage>
</organism>
<dbReference type="Gene3D" id="2.60.120.10">
    <property type="entry name" value="Jelly Rolls"/>
    <property type="match status" value="1"/>
</dbReference>
<dbReference type="CDD" id="cd00038">
    <property type="entry name" value="CAP_ED"/>
    <property type="match status" value="1"/>
</dbReference>